<feature type="signal peptide" evidence="1">
    <location>
        <begin position="1"/>
        <end position="18"/>
    </location>
</feature>
<dbReference type="Pfam" id="PF01683">
    <property type="entry name" value="EB"/>
    <property type="match status" value="1"/>
</dbReference>
<evidence type="ECO:0000313" key="3">
    <source>
        <dbReference type="EMBL" id="CAJ0588606.1"/>
    </source>
</evidence>
<dbReference type="InterPro" id="IPR006150">
    <property type="entry name" value="Cys_repeat_1"/>
</dbReference>
<sequence length="204" mass="22614">MIGTDVVFFAALLTTALAQFCPSGYTDLNQGTPCNSDSFCARFDPTYRCMRGFCCKPYGVCGANEVSIANMCFTKSYIGGSCFHSAQCQPSGGECRNNVCVANIQSDTASFCLNPSQQPERINGIVKNCAYTPCSPGYKCLFNQAYGQYFCCGQSDSGYDYNYGKIRMYPGTLQPLQCFAKDQCLWVDTPNCVYSYRYRQYVCC</sequence>
<keyword evidence="1" id="KW-0732">Signal</keyword>
<feature type="chain" id="PRO_5041266452" description="EB domain-containing protein" evidence="1">
    <location>
        <begin position="19"/>
        <end position="204"/>
    </location>
</feature>
<dbReference type="InterPro" id="IPR006149">
    <property type="entry name" value="EB_dom"/>
</dbReference>
<name>A0AA36GHI4_CYLNA</name>
<evidence type="ECO:0000313" key="4">
    <source>
        <dbReference type="Proteomes" id="UP001176961"/>
    </source>
</evidence>
<feature type="non-terminal residue" evidence="3">
    <location>
        <position position="204"/>
    </location>
</feature>
<keyword evidence="4" id="KW-1185">Reference proteome</keyword>
<feature type="domain" description="EB" evidence="2">
    <location>
        <begin position="61"/>
        <end position="101"/>
    </location>
</feature>
<gene>
    <name evidence="3" type="ORF">CYNAS_LOCUS589</name>
</gene>
<evidence type="ECO:0000256" key="1">
    <source>
        <dbReference type="SAM" id="SignalP"/>
    </source>
</evidence>
<accession>A0AA36GHI4</accession>
<protein>
    <recommendedName>
        <fullName evidence="2">EB domain-containing protein</fullName>
    </recommendedName>
</protein>
<reference evidence="3" key="1">
    <citation type="submission" date="2023-07" db="EMBL/GenBank/DDBJ databases">
        <authorList>
            <consortium name="CYATHOMIX"/>
        </authorList>
    </citation>
    <scope>NUCLEOTIDE SEQUENCE</scope>
    <source>
        <strain evidence="3">N/A</strain>
    </source>
</reference>
<comment type="caution">
    <text evidence="3">The sequence shown here is derived from an EMBL/GenBank/DDBJ whole genome shotgun (WGS) entry which is preliminary data.</text>
</comment>
<organism evidence="3 4">
    <name type="scientific">Cylicocyclus nassatus</name>
    <name type="common">Nematode worm</name>
    <dbReference type="NCBI Taxonomy" id="53992"/>
    <lineage>
        <taxon>Eukaryota</taxon>
        <taxon>Metazoa</taxon>
        <taxon>Ecdysozoa</taxon>
        <taxon>Nematoda</taxon>
        <taxon>Chromadorea</taxon>
        <taxon>Rhabditida</taxon>
        <taxon>Rhabditina</taxon>
        <taxon>Rhabditomorpha</taxon>
        <taxon>Strongyloidea</taxon>
        <taxon>Strongylidae</taxon>
        <taxon>Cylicocyclus</taxon>
    </lineage>
</organism>
<dbReference type="SMART" id="SM00289">
    <property type="entry name" value="WR1"/>
    <property type="match status" value="2"/>
</dbReference>
<dbReference type="EMBL" id="CATQJL010000001">
    <property type="protein sequence ID" value="CAJ0588606.1"/>
    <property type="molecule type" value="Genomic_DNA"/>
</dbReference>
<dbReference type="AlphaFoldDB" id="A0AA36GHI4"/>
<proteinExistence type="predicted"/>
<dbReference type="Proteomes" id="UP001176961">
    <property type="component" value="Unassembled WGS sequence"/>
</dbReference>
<evidence type="ECO:0000259" key="2">
    <source>
        <dbReference type="Pfam" id="PF01683"/>
    </source>
</evidence>